<feature type="region of interest" description="Disordered" evidence="1">
    <location>
        <begin position="18"/>
        <end position="97"/>
    </location>
</feature>
<feature type="compositionally biased region" description="Gly residues" evidence="1">
    <location>
        <begin position="53"/>
        <end position="67"/>
    </location>
</feature>
<gene>
    <name evidence="2" type="ORF">POM88_041361</name>
</gene>
<sequence length="721" mass="79458">MLVLRDKALGARVKELISRADAKRNDQGGSCLYDIPPQDDDDDDDDDDDEVGGGEASGNAGNAGGSNSGNTGIQSQNEGNEETPNQEKKDAGATDEEESRILEALEASILRCAIDCINAENDAVTKVDRANGCERQVKTRTKSSKKSPCKTQNEDAQGGANQSGGGHSSQGGHASQGAGGNQTGHASAHASQGVGMNQTGHATEHASEGVETAKASAKTRKSIAEGTQTGVFRKKQPRPIVENIPLGLGLSFDLDYGYALKVPFRPKDVLPVLPKQISWPVLNNFHSAVDLLPAFVASVTPQGVINQWTGSCFHVNEARLDFTHSKNRSLGGGLLYLKTSEAHSWTCMDLYVFATPYRVTWDYYFSAREHTLNIESWEEPAELEYVKQHGISVFLMPSGMLGTFLSLVDVLPLFSNSVWGQSANLAFLKKHMGASFERRPQPWRTTINPDDVHSGDFLAVSKIRGRWGGFETLEKWVTGAFAGHTAVCLKDEFGKLWVGESGHENEKGEEIIVVIPWDEWWELSLKDDSNPHIALLPLHPDVRKKFNSTAAWAYAHSMSGKPYGYHNMIFSWIDTVADNYPPPLDAHLVTSVMSMWARMQPAYAANMWNEALNKRLGTEELDLYGILAETESREAGVFGPVSNSIQVTEFTIRDAYMLKIFENNQTRLPSWCNIGGNQFPFCQILGEYQMELPQYNTLEPYANMNENCPSLPPTYERPLRC</sequence>
<dbReference type="AlphaFoldDB" id="A0AAD8HGL7"/>
<name>A0AAD8HGL7_9APIA</name>
<dbReference type="Proteomes" id="UP001237642">
    <property type="component" value="Unassembled WGS sequence"/>
</dbReference>
<accession>A0AAD8HGL7</accession>
<feature type="compositionally biased region" description="Basic residues" evidence="1">
    <location>
        <begin position="138"/>
        <end position="148"/>
    </location>
</feature>
<evidence type="ECO:0000313" key="3">
    <source>
        <dbReference type="Proteomes" id="UP001237642"/>
    </source>
</evidence>
<evidence type="ECO:0000313" key="2">
    <source>
        <dbReference type="EMBL" id="KAK1365800.1"/>
    </source>
</evidence>
<dbReference type="EMBL" id="JAUIZM010000009">
    <property type="protein sequence ID" value="KAK1365800.1"/>
    <property type="molecule type" value="Genomic_DNA"/>
</dbReference>
<comment type="caution">
    <text evidence="2">The sequence shown here is derived from an EMBL/GenBank/DDBJ whole genome shotgun (WGS) entry which is preliminary data.</text>
</comment>
<keyword evidence="3" id="KW-1185">Reference proteome</keyword>
<evidence type="ECO:0000256" key="1">
    <source>
        <dbReference type="SAM" id="MobiDB-lite"/>
    </source>
</evidence>
<protein>
    <submittedName>
        <fullName evidence="2">Uncharacterized protein</fullName>
    </submittedName>
</protein>
<proteinExistence type="predicted"/>
<dbReference type="PANTHER" id="PTHR31354">
    <property type="entry name" value="OS01G0793500 PROTEIN"/>
    <property type="match status" value="1"/>
</dbReference>
<feature type="region of interest" description="Disordered" evidence="1">
    <location>
        <begin position="135"/>
        <end position="228"/>
    </location>
</feature>
<reference evidence="2" key="2">
    <citation type="submission" date="2023-05" db="EMBL/GenBank/DDBJ databases">
        <authorList>
            <person name="Schelkunov M.I."/>
        </authorList>
    </citation>
    <scope>NUCLEOTIDE SEQUENCE</scope>
    <source>
        <strain evidence="2">Hsosn_3</strain>
        <tissue evidence="2">Leaf</tissue>
    </source>
</reference>
<reference evidence="2" key="1">
    <citation type="submission" date="2023-02" db="EMBL/GenBank/DDBJ databases">
        <title>Genome of toxic invasive species Heracleum sosnowskyi carries increased number of genes despite the absence of recent whole-genome duplications.</title>
        <authorList>
            <person name="Schelkunov M."/>
            <person name="Shtratnikova V."/>
            <person name="Makarenko M."/>
            <person name="Klepikova A."/>
            <person name="Omelchenko D."/>
            <person name="Novikova G."/>
            <person name="Obukhova E."/>
            <person name="Bogdanov V."/>
            <person name="Penin A."/>
            <person name="Logacheva M."/>
        </authorList>
    </citation>
    <scope>NUCLEOTIDE SEQUENCE</scope>
    <source>
        <strain evidence="2">Hsosn_3</strain>
        <tissue evidence="2">Leaf</tissue>
    </source>
</reference>
<dbReference type="PANTHER" id="PTHR31354:SF7">
    <property type="entry name" value="OS09G0392000 PROTEIN"/>
    <property type="match status" value="1"/>
</dbReference>
<organism evidence="2 3">
    <name type="scientific">Heracleum sosnowskyi</name>
    <dbReference type="NCBI Taxonomy" id="360622"/>
    <lineage>
        <taxon>Eukaryota</taxon>
        <taxon>Viridiplantae</taxon>
        <taxon>Streptophyta</taxon>
        <taxon>Embryophyta</taxon>
        <taxon>Tracheophyta</taxon>
        <taxon>Spermatophyta</taxon>
        <taxon>Magnoliopsida</taxon>
        <taxon>eudicotyledons</taxon>
        <taxon>Gunneridae</taxon>
        <taxon>Pentapetalae</taxon>
        <taxon>asterids</taxon>
        <taxon>campanulids</taxon>
        <taxon>Apiales</taxon>
        <taxon>Apiaceae</taxon>
        <taxon>Apioideae</taxon>
        <taxon>apioid superclade</taxon>
        <taxon>Tordylieae</taxon>
        <taxon>Tordyliinae</taxon>
        <taxon>Heracleum</taxon>
    </lineage>
</organism>
<feature type="compositionally biased region" description="Acidic residues" evidence="1">
    <location>
        <begin position="37"/>
        <end position="52"/>
    </location>
</feature>